<protein>
    <recommendedName>
        <fullName evidence="1">DUF1985 domain-containing protein</fullName>
    </recommendedName>
</protein>
<evidence type="ECO:0000313" key="2">
    <source>
        <dbReference type="EMBL" id="KAH0776251.1"/>
    </source>
</evidence>
<organism evidence="2 3">
    <name type="scientific">Solanum tuberosum</name>
    <name type="common">Potato</name>
    <dbReference type="NCBI Taxonomy" id="4113"/>
    <lineage>
        <taxon>Eukaryota</taxon>
        <taxon>Viridiplantae</taxon>
        <taxon>Streptophyta</taxon>
        <taxon>Embryophyta</taxon>
        <taxon>Tracheophyta</taxon>
        <taxon>Spermatophyta</taxon>
        <taxon>Magnoliopsida</taxon>
        <taxon>eudicotyledons</taxon>
        <taxon>Gunneridae</taxon>
        <taxon>Pentapetalae</taxon>
        <taxon>asterids</taxon>
        <taxon>lamiids</taxon>
        <taxon>Solanales</taxon>
        <taxon>Solanaceae</taxon>
        <taxon>Solanoideae</taxon>
        <taxon>Solaneae</taxon>
        <taxon>Solanum</taxon>
    </lineage>
</organism>
<evidence type="ECO:0000313" key="3">
    <source>
        <dbReference type="Proteomes" id="UP000826656"/>
    </source>
</evidence>
<accession>A0ABQ7W7J3</accession>
<comment type="caution">
    <text evidence="2">The sequence shown here is derived from an EMBL/GenBank/DDBJ whole genome shotgun (WGS) entry which is preliminary data.</text>
</comment>
<proteinExistence type="predicted"/>
<sequence length="154" mass="17961">MAVKMLRRNTLSSVSIWGNNDEDAVKISILDCIHNFIISQQNDVPIPIRDFVIVDNGTYEQFPWGKLSFKSLMNSYRCTMNFTKKLYRLRGMSYALQVWIYECCMQLPPTLVVRHDNLVPRILNWRVVDSQPKFNTIMESIFSNEGNIVSTCSW</sequence>
<reference evidence="2 3" key="1">
    <citation type="journal article" date="2021" name="bioRxiv">
        <title>Chromosome-scale and haplotype-resolved genome assembly of a tetraploid potato cultivar.</title>
        <authorList>
            <person name="Sun H."/>
            <person name="Jiao W.-B."/>
            <person name="Krause K."/>
            <person name="Campoy J.A."/>
            <person name="Goel M."/>
            <person name="Folz-Donahue K."/>
            <person name="Kukat C."/>
            <person name="Huettel B."/>
            <person name="Schneeberger K."/>
        </authorList>
    </citation>
    <scope>NUCLEOTIDE SEQUENCE [LARGE SCALE GENOMIC DNA]</scope>
    <source>
        <strain evidence="2">SolTubOtavaFocal</strain>
        <tissue evidence="2">Leaves</tissue>
    </source>
</reference>
<dbReference type="PANTHER" id="PTHR48302:SF2">
    <property type="entry name" value="DUF1985 DOMAIN-CONTAINING PROTEIN"/>
    <property type="match status" value="1"/>
</dbReference>
<keyword evidence="3" id="KW-1185">Reference proteome</keyword>
<evidence type="ECO:0000259" key="1">
    <source>
        <dbReference type="Pfam" id="PF09331"/>
    </source>
</evidence>
<dbReference type="Proteomes" id="UP000826656">
    <property type="component" value="Unassembled WGS sequence"/>
</dbReference>
<dbReference type="PANTHER" id="PTHR48302">
    <property type="entry name" value="ULP1 PROTEASE FAMILY, C-TERMINAL CATALYTIC DOMAIN CONTAINING PROTEIN"/>
    <property type="match status" value="1"/>
</dbReference>
<name>A0ABQ7W7J3_SOLTU</name>
<gene>
    <name evidence="2" type="ORF">KY290_007662</name>
</gene>
<dbReference type="InterPro" id="IPR015410">
    <property type="entry name" value="DUF1985"/>
</dbReference>
<feature type="domain" description="DUF1985" evidence="1">
    <location>
        <begin position="19"/>
        <end position="75"/>
    </location>
</feature>
<dbReference type="EMBL" id="JAIVGD010000003">
    <property type="protein sequence ID" value="KAH0776251.1"/>
    <property type="molecule type" value="Genomic_DNA"/>
</dbReference>
<dbReference type="Pfam" id="PF09331">
    <property type="entry name" value="DUF1985"/>
    <property type="match status" value="1"/>
</dbReference>